<dbReference type="InterPro" id="IPR029033">
    <property type="entry name" value="His_PPase_superfam"/>
</dbReference>
<dbReference type="AlphaFoldDB" id="A0A367LNU2"/>
<accession>A0A367LNU2</accession>
<dbReference type="OrthoDB" id="425925at2759"/>
<dbReference type="EMBL" id="LKCN02000001">
    <property type="protein sequence ID" value="RCI16103.1"/>
    <property type="molecule type" value="Genomic_DNA"/>
</dbReference>
<evidence type="ECO:0000313" key="3">
    <source>
        <dbReference type="Proteomes" id="UP000253664"/>
    </source>
</evidence>
<dbReference type="PROSITE" id="PS00175">
    <property type="entry name" value="PG_MUTASE"/>
    <property type="match status" value="1"/>
</dbReference>
<name>A0A367LNU2_9HYPO</name>
<proteinExistence type="predicted"/>
<keyword evidence="1" id="KW-0732">Signal</keyword>
<evidence type="ECO:0000256" key="1">
    <source>
        <dbReference type="SAM" id="SignalP"/>
    </source>
</evidence>
<organism evidence="2 3">
    <name type="scientific">Ophiocordyceps polyrhachis-furcata BCC 54312</name>
    <dbReference type="NCBI Taxonomy" id="1330021"/>
    <lineage>
        <taxon>Eukaryota</taxon>
        <taxon>Fungi</taxon>
        <taxon>Dikarya</taxon>
        <taxon>Ascomycota</taxon>
        <taxon>Pezizomycotina</taxon>
        <taxon>Sordariomycetes</taxon>
        <taxon>Hypocreomycetidae</taxon>
        <taxon>Hypocreales</taxon>
        <taxon>Ophiocordycipitaceae</taxon>
        <taxon>Ophiocordyceps</taxon>
    </lineage>
</organism>
<dbReference type="STRING" id="1330021.A0A367LNU2"/>
<dbReference type="Gene3D" id="3.40.50.1240">
    <property type="entry name" value="Phosphoglycerate mutase-like"/>
    <property type="match status" value="1"/>
</dbReference>
<comment type="caution">
    <text evidence="2">The sequence shown here is derived from an EMBL/GenBank/DDBJ whole genome shotgun (WGS) entry which is preliminary data.</text>
</comment>
<protein>
    <recommendedName>
        <fullName evidence="4">Phosphoglycerate mutase family protein</fullName>
    </recommendedName>
</protein>
<evidence type="ECO:0008006" key="4">
    <source>
        <dbReference type="Google" id="ProtNLM"/>
    </source>
</evidence>
<gene>
    <name evidence="2" type="ORF">L249_1784</name>
</gene>
<dbReference type="InterPro" id="IPR001345">
    <property type="entry name" value="PG/BPGM_mutase_AS"/>
</dbReference>
<keyword evidence="3" id="KW-1185">Reference proteome</keyword>
<reference evidence="2 3" key="1">
    <citation type="journal article" date="2015" name="BMC Genomics">
        <title>Insights from the genome of Ophiocordyceps polyrhachis-furcata to pathogenicity and host specificity in insect fungi.</title>
        <authorList>
            <person name="Wichadakul D."/>
            <person name="Kobmoo N."/>
            <person name="Ingsriswang S."/>
            <person name="Tangphatsornruang S."/>
            <person name="Chantasingh D."/>
            <person name="Luangsa-ard J.J."/>
            <person name="Eurwilaichitr L."/>
        </authorList>
    </citation>
    <scope>NUCLEOTIDE SEQUENCE [LARGE SCALE GENOMIC DNA]</scope>
    <source>
        <strain evidence="2 3">BCC 54312</strain>
    </source>
</reference>
<feature type="chain" id="PRO_5016604631" description="Phosphoglycerate mutase family protein" evidence="1">
    <location>
        <begin position="16"/>
        <end position="182"/>
    </location>
</feature>
<dbReference type="Proteomes" id="UP000253664">
    <property type="component" value="Unassembled WGS sequence"/>
</dbReference>
<sequence>MRPLLFFLSFGVALAATKPTVYLIRHGEKPRNHDDPYLSPTGEKRAQCIRKVFGSGSGYNIGHVMAQKPRRNGHRRRPLDTVAPLAADLGLEVDTSCRKKDMDCVRDVVENYNGKGNILICWEHKRIKKIARELGGRHLDKYPRYAFDLIWVDPYPYDEITEVRSEHCPGLDDEGDDMSTML</sequence>
<dbReference type="SUPFAM" id="SSF53254">
    <property type="entry name" value="Phosphoglycerate mutase-like"/>
    <property type="match status" value="1"/>
</dbReference>
<dbReference type="GO" id="GO:0003824">
    <property type="term" value="F:catalytic activity"/>
    <property type="evidence" value="ECO:0007669"/>
    <property type="project" value="InterPro"/>
</dbReference>
<feature type="signal peptide" evidence="1">
    <location>
        <begin position="1"/>
        <end position="15"/>
    </location>
</feature>
<evidence type="ECO:0000313" key="2">
    <source>
        <dbReference type="EMBL" id="RCI16103.1"/>
    </source>
</evidence>